<dbReference type="PANTHER" id="PTHR31744">
    <property type="entry name" value="PROTEIN CUP-SHAPED COTYLEDON 2-RELATED"/>
    <property type="match status" value="1"/>
</dbReference>
<dbReference type="Pfam" id="PF02365">
    <property type="entry name" value="NAM"/>
    <property type="match status" value="1"/>
</dbReference>
<comment type="caution">
    <text evidence="13">The sequence shown here is derived from an EMBL/GenBank/DDBJ whole genome shotgun (WGS) entry which is preliminary data.</text>
</comment>
<dbReference type="FunFam" id="2.170.150.80:FF:000006">
    <property type="entry name" value="NAC domain-containing protein 100-like"/>
    <property type="match status" value="1"/>
</dbReference>
<evidence type="ECO:0000256" key="6">
    <source>
        <dbReference type="ARBA" id="ARBA00023125"/>
    </source>
</evidence>
<feature type="domain" description="NAC" evidence="12">
    <location>
        <begin position="10"/>
        <end position="158"/>
    </location>
</feature>
<keyword evidence="9" id="KW-0804">Transcription</keyword>
<dbReference type="GO" id="GO:0016020">
    <property type="term" value="C:membrane"/>
    <property type="evidence" value="ECO:0007669"/>
    <property type="project" value="UniProtKB-SubCell"/>
</dbReference>
<feature type="region of interest" description="Disordered" evidence="11">
    <location>
        <begin position="486"/>
        <end position="508"/>
    </location>
</feature>
<evidence type="ECO:0000256" key="3">
    <source>
        <dbReference type="ARBA" id="ARBA00022692"/>
    </source>
</evidence>
<dbReference type="Gene3D" id="2.170.150.80">
    <property type="entry name" value="NAC domain"/>
    <property type="match status" value="1"/>
</dbReference>
<sequence>MGGRRQSGSWPPGFRFSPTDEELVLYYLKRKVCGRRLSPHMIADVDVYKSEPWDLPERSLLKNGDKQWFFFSPRDRKYPNGSRSNRTTGNGYWKATGKDRTISQNSKAAGNKKTLVYYQGRAPKGERTDWVMYEYTFEDLALVNCVNDSYALYKLFKKSGSGPKNGEQYGAPFREEDWEDEADDNALPSDIIVQNSDRAVNASAAGPSHQVSSNLPLDDLENLLLQITSDKDENQQFSEIDVVGNFRVNQSMPPSVDVSSFSPGSAWCGFDNLEMSSQFESEFSIPEANSQFQSGLSNVETTSNFEQSDFTQSQPAQNPEASVFTEADVRVHNGMPSCVDVNASHVSKERAWSGYSNNVAAQPSSTSINEEEEFLEISDFPELDSIMQSIGNGDAPGAVEGAFDTAYFDAPQMLAEIQQQQQPPLHDGGLSEINIEDYFDATVVQSEGFDLSNELWRTLEHDTTMSSFVHANQAIRATPLSGLVHAGSDPNIQPQASQSGGVPETCSMVEQQPSRRYMYLD</sequence>
<dbReference type="AlphaFoldDB" id="A0A833RP71"/>
<dbReference type="PROSITE" id="PS51005">
    <property type="entry name" value="NAC"/>
    <property type="match status" value="1"/>
</dbReference>
<evidence type="ECO:0000313" key="14">
    <source>
        <dbReference type="Proteomes" id="UP000623129"/>
    </source>
</evidence>
<keyword evidence="3" id="KW-0812">Transmembrane</keyword>
<protein>
    <submittedName>
        <fullName evidence="13">NAC domain-containing protein 17</fullName>
    </submittedName>
</protein>
<dbReference type="EMBL" id="SWLB01000005">
    <property type="protein sequence ID" value="KAF3338723.1"/>
    <property type="molecule type" value="Genomic_DNA"/>
</dbReference>
<proteinExistence type="predicted"/>
<dbReference type="GO" id="GO:0006355">
    <property type="term" value="P:regulation of DNA-templated transcription"/>
    <property type="evidence" value="ECO:0007669"/>
    <property type="project" value="InterPro"/>
</dbReference>
<feature type="compositionally biased region" description="Polar residues" evidence="11">
    <location>
        <begin position="490"/>
        <end position="500"/>
    </location>
</feature>
<keyword evidence="7" id="KW-0472">Membrane</keyword>
<evidence type="ECO:0000256" key="1">
    <source>
        <dbReference type="ARBA" id="ARBA00004123"/>
    </source>
</evidence>
<feature type="region of interest" description="Disordered" evidence="11">
    <location>
        <begin position="80"/>
        <end position="100"/>
    </location>
</feature>
<gene>
    <name evidence="13" type="ORF">FCM35_KLT17560</name>
</gene>
<keyword evidence="6" id="KW-0238">DNA-binding</keyword>
<dbReference type="InterPro" id="IPR003441">
    <property type="entry name" value="NAC-dom"/>
</dbReference>
<evidence type="ECO:0000256" key="5">
    <source>
        <dbReference type="ARBA" id="ARBA00023015"/>
    </source>
</evidence>
<dbReference type="OrthoDB" id="1929298at2759"/>
<evidence type="ECO:0000313" key="13">
    <source>
        <dbReference type="EMBL" id="KAF3338723.1"/>
    </source>
</evidence>
<evidence type="ECO:0000256" key="2">
    <source>
        <dbReference type="ARBA" id="ARBA00004167"/>
    </source>
</evidence>
<evidence type="ECO:0000256" key="9">
    <source>
        <dbReference type="ARBA" id="ARBA00023163"/>
    </source>
</evidence>
<evidence type="ECO:0000256" key="7">
    <source>
        <dbReference type="ARBA" id="ARBA00023136"/>
    </source>
</evidence>
<name>A0A833RP71_9POAL</name>
<evidence type="ECO:0000256" key="4">
    <source>
        <dbReference type="ARBA" id="ARBA00022989"/>
    </source>
</evidence>
<organism evidence="13 14">
    <name type="scientific">Carex littledalei</name>
    <dbReference type="NCBI Taxonomy" id="544730"/>
    <lineage>
        <taxon>Eukaryota</taxon>
        <taxon>Viridiplantae</taxon>
        <taxon>Streptophyta</taxon>
        <taxon>Embryophyta</taxon>
        <taxon>Tracheophyta</taxon>
        <taxon>Spermatophyta</taxon>
        <taxon>Magnoliopsida</taxon>
        <taxon>Liliopsida</taxon>
        <taxon>Poales</taxon>
        <taxon>Cyperaceae</taxon>
        <taxon>Cyperoideae</taxon>
        <taxon>Cariceae</taxon>
        <taxon>Carex</taxon>
        <taxon>Carex subgen. Euthyceras</taxon>
    </lineage>
</organism>
<keyword evidence="14" id="KW-1185">Reference proteome</keyword>
<dbReference type="GO" id="GO:0005634">
    <property type="term" value="C:nucleus"/>
    <property type="evidence" value="ECO:0007669"/>
    <property type="project" value="UniProtKB-SubCell"/>
</dbReference>
<dbReference type="PANTHER" id="PTHR31744:SF216">
    <property type="entry name" value="NAC TRANSCRIPTION FACTOR"/>
    <property type="match status" value="1"/>
</dbReference>
<comment type="subcellular location">
    <subcellularLocation>
        <location evidence="2">Membrane</location>
        <topology evidence="2">Single-pass membrane protein</topology>
    </subcellularLocation>
    <subcellularLocation>
        <location evidence="1">Nucleus</location>
    </subcellularLocation>
</comment>
<feature type="compositionally biased region" description="Polar residues" evidence="11">
    <location>
        <begin position="81"/>
        <end position="90"/>
    </location>
</feature>
<dbReference type="InterPro" id="IPR036093">
    <property type="entry name" value="NAC_dom_sf"/>
</dbReference>
<dbReference type="Proteomes" id="UP000623129">
    <property type="component" value="Unassembled WGS sequence"/>
</dbReference>
<keyword evidence="10" id="KW-0539">Nucleus</keyword>
<keyword evidence="5" id="KW-0805">Transcription regulation</keyword>
<accession>A0A833RP71</accession>
<keyword evidence="8" id="KW-0010">Activator</keyword>
<evidence type="ECO:0000256" key="11">
    <source>
        <dbReference type="SAM" id="MobiDB-lite"/>
    </source>
</evidence>
<evidence type="ECO:0000256" key="10">
    <source>
        <dbReference type="ARBA" id="ARBA00023242"/>
    </source>
</evidence>
<evidence type="ECO:0000259" key="12">
    <source>
        <dbReference type="PROSITE" id="PS51005"/>
    </source>
</evidence>
<dbReference type="SUPFAM" id="SSF101941">
    <property type="entry name" value="NAC domain"/>
    <property type="match status" value="1"/>
</dbReference>
<keyword evidence="4" id="KW-1133">Transmembrane helix</keyword>
<reference evidence="13" key="1">
    <citation type="submission" date="2020-01" db="EMBL/GenBank/DDBJ databases">
        <title>Genome sequence of Kobresia littledalei, the first chromosome-level genome in the family Cyperaceae.</title>
        <authorList>
            <person name="Qu G."/>
        </authorList>
    </citation>
    <scope>NUCLEOTIDE SEQUENCE</scope>
    <source>
        <strain evidence="13">C.B.Clarke</strain>
        <tissue evidence="13">Leaf</tissue>
    </source>
</reference>
<dbReference type="GO" id="GO:0000976">
    <property type="term" value="F:transcription cis-regulatory region binding"/>
    <property type="evidence" value="ECO:0007669"/>
    <property type="project" value="UniProtKB-ARBA"/>
</dbReference>
<evidence type="ECO:0000256" key="8">
    <source>
        <dbReference type="ARBA" id="ARBA00023159"/>
    </source>
</evidence>